<dbReference type="Proteomes" id="UP001604277">
    <property type="component" value="Unassembled WGS sequence"/>
</dbReference>
<accession>A0ABD1S2E1</accession>
<name>A0ABD1S2E1_9LAMI</name>
<protein>
    <submittedName>
        <fullName evidence="1">Uncharacterized protein</fullName>
    </submittedName>
</protein>
<comment type="caution">
    <text evidence="1">The sequence shown here is derived from an EMBL/GenBank/DDBJ whole genome shotgun (WGS) entry which is preliminary data.</text>
</comment>
<evidence type="ECO:0000313" key="1">
    <source>
        <dbReference type="EMBL" id="KAL2494899.1"/>
    </source>
</evidence>
<dbReference type="AlphaFoldDB" id="A0ABD1S2E1"/>
<reference evidence="2" key="1">
    <citation type="submission" date="2024-07" db="EMBL/GenBank/DDBJ databases">
        <title>Two chromosome-level genome assemblies of Korean endemic species Abeliophyllum distichum and Forsythia ovata (Oleaceae).</title>
        <authorList>
            <person name="Jang H."/>
        </authorList>
    </citation>
    <scope>NUCLEOTIDE SEQUENCE [LARGE SCALE GENOMIC DNA]</scope>
</reference>
<proteinExistence type="predicted"/>
<evidence type="ECO:0000313" key="2">
    <source>
        <dbReference type="Proteomes" id="UP001604277"/>
    </source>
</evidence>
<sequence>MENIWSQIGWGVGGFCKRVVGEAEFNVVLVEGPEAGLDSVGGGRSAIGVKKIDEVSGKEIGPDVLGLGVETKVKPGEVSQSYVRIKWERIEEYRKIDSINIIY</sequence>
<organism evidence="1 2">
    <name type="scientific">Forsythia ovata</name>
    <dbReference type="NCBI Taxonomy" id="205694"/>
    <lineage>
        <taxon>Eukaryota</taxon>
        <taxon>Viridiplantae</taxon>
        <taxon>Streptophyta</taxon>
        <taxon>Embryophyta</taxon>
        <taxon>Tracheophyta</taxon>
        <taxon>Spermatophyta</taxon>
        <taxon>Magnoliopsida</taxon>
        <taxon>eudicotyledons</taxon>
        <taxon>Gunneridae</taxon>
        <taxon>Pentapetalae</taxon>
        <taxon>asterids</taxon>
        <taxon>lamiids</taxon>
        <taxon>Lamiales</taxon>
        <taxon>Oleaceae</taxon>
        <taxon>Forsythieae</taxon>
        <taxon>Forsythia</taxon>
    </lineage>
</organism>
<dbReference type="EMBL" id="JBFOLJ010000011">
    <property type="protein sequence ID" value="KAL2494899.1"/>
    <property type="molecule type" value="Genomic_DNA"/>
</dbReference>
<keyword evidence="2" id="KW-1185">Reference proteome</keyword>
<gene>
    <name evidence="1" type="ORF">Fot_38656</name>
</gene>